<dbReference type="Gene3D" id="6.10.140.1070">
    <property type="match status" value="1"/>
</dbReference>
<sequence length="99" mass="10850">MGIPEKIKSIQDEMAKTQINKATEKHIGLLKAKIAKLKREQEDDVIKKSGKKEDGFDVRRNGDATVVFIGLPSVGKSTLLNKMTSANSTIGAFQFTTLT</sequence>
<comment type="caution">
    <text evidence="3">The sequence shown here is derived from an EMBL/GenBank/DDBJ whole genome shotgun (WGS) entry which is preliminary data.</text>
</comment>
<dbReference type="PROSITE" id="PS51710">
    <property type="entry name" value="G_OBG"/>
    <property type="match status" value="1"/>
</dbReference>
<name>X0Y7M8_9ZZZZ</name>
<protein>
    <recommendedName>
        <fullName evidence="2">OBG-type G domain-containing protein</fullName>
    </recommendedName>
</protein>
<dbReference type="GO" id="GO:0005525">
    <property type="term" value="F:GTP binding"/>
    <property type="evidence" value="ECO:0007669"/>
    <property type="project" value="InterPro"/>
</dbReference>
<evidence type="ECO:0000313" key="3">
    <source>
        <dbReference type="EMBL" id="GAG32886.1"/>
    </source>
</evidence>
<evidence type="ECO:0000256" key="1">
    <source>
        <dbReference type="ARBA" id="ARBA00022741"/>
    </source>
</evidence>
<proteinExistence type="predicted"/>
<evidence type="ECO:0000259" key="2">
    <source>
        <dbReference type="PROSITE" id="PS51710"/>
    </source>
</evidence>
<reference evidence="3" key="1">
    <citation type="journal article" date="2014" name="Front. Microbiol.">
        <title>High frequency of phylogenetically diverse reductive dehalogenase-homologous genes in deep subseafloor sedimentary metagenomes.</title>
        <authorList>
            <person name="Kawai M."/>
            <person name="Futagami T."/>
            <person name="Toyoda A."/>
            <person name="Takaki Y."/>
            <person name="Nishi S."/>
            <person name="Hori S."/>
            <person name="Arai W."/>
            <person name="Tsubouchi T."/>
            <person name="Morono Y."/>
            <person name="Uchiyama I."/>
            <person name="Ito T."/>
            <person name="Fujiyama A."/>
            <person name="Inagaki F."/>
            <person name="Takami H."/>
        </authorList>
    </citation>
    <scope>NUCLEOTIDE SEQUENCE</scope>
    <source>
        <strain evidence="3">Expedition CK06-06</strain>
    </source>
</reference>
<dbReference type="GO" id="GO:0003924">
    <property type="term" value="F:GTPase activity"/>
    <property type="evidence" value="ECO:0007669"/>
    <property type="project" value="InterPro"/>
</dbReference>
<dbReference type="PANTHER" id="PTHR43127">
    <property type="entry name" value="DEVELOPMENTALLY-REGULATED GTP-BINDING PROTEIN 2"/>
    <property type="match status" value="1"/>
</dbReference>
<dbReference type="SUPFAM" id="SSF52540">
    <property type="entry name" value="P-loop containing nucleoside triphosphate hydrolases"/>
    <property type="match status" value="1"/>
</dbReference>
<dbReference type="InterPro" id="IPR006073">
    <property type="entry name" value="GTP-bd"/>
</dbReference>
<dbReference type="InterPro" id="IPR027417">
    <property type="entry name" value="P-loop_NTPase"/>
</dbReference>
<dbReference type="InterPro" id="IPR045001">
    <property type="entry name" value="DRG"/>
</dbReference>
<dbReference type="AlphaFoldDB" id="X0Y7M8"/>
<accession>X0Y7M8</accession>
<dbReference type="Pfam" id="PF01926">
    <property type="entry name" value="MMR_HSR1"/>
    <property type="match status" value="1"/>
</dbReference>
<dbReference type="InterPro" id="IPR031167">
    <property type="entry name" value="G_OBG"/>
</dbReference>
<organism evidence="3">
    <name type="scientific">marine sediment metagenome</name>
    <dbReference type="NCBI Taxonomy" id="412755"/>
    <lineage>
        <taxon>unclassified sequences</taxon>
        <taxon>metagenomes</taxon>
        <taxon>ecological metagenomes</taxon>
    </lineage>
</organism>
<feature type="non-terminal residue" evidence="3">
    <location>
        <position position="99"/>
    </location>
</feature>
<dbReference type="PRINTS" id="PR00326">
    <property type="entry name" value="GTP1OBG"/>
</dbReference>
<feature type="domain" description="OBG-type G" evidence="2">
    <location>
        <begin position="64"/>
        <end position="99"/>
    </location>
</feature>
<gene>
    <name evidence="3" type="ORF">S01H1_64910</name>
</gene>
<keyword evidence="1" id="KW-0547">Nucleotide-binding</keyword>
<dbReference type="EMBL" id="BARS01042815">
    <property type="protein sequence ID" value="GAG32886.1"/>
    <property type="molecule type" value="Genomic_DNA"/>
</dbReference>